<dbReference type="AlphaFoldDB" id="A0A6P5S369"/>
<proteinExistence type="predicted"/>
<dbReference type="Gramene" id="Pav_sc0000247.1_g180.1.br:mrna">
    <property type="protein sequence ID" value="Pav_sc0000247.1_g180.1.br:CDS:1"/>
    <property type="gene ID" value="Pav_sc0000247.1_g180.1.br"/>
</dbReference>
<evidence type="ECO:0000313" key="2">
    <source>
        <dbReference type="RefSeq" id="XP_021807901.1"/>
    </source>
</evidence>
<keyword evidence="1" id="KW-1185">Reference proteome</keyword>
<sequence>MPKAEELRGNKDCKLHDSYSHSTNDCVQFRDIVQDMIVKGDITLEKPAPTMVDSNPFPNMHVNMVEINWPDRGKRKLIVDIGEEGNRIVTLKQLERSKASIVAGVVSCSKCKMECDFEIP</sequence>
<name>A0A6P5S369_PRUAV</name>
<dbReference type="KEGG" id="pavi:110751703"/>
<evidence type="ECO:0000313" key="1">
    <source>
        <dbReference type="Proteomes" id="UP000515124"/>
    </source>
</evidence>
<organism evidence="1 2">
    <name type="scientific">Prunus avium</name>
    <name type="common">Cherry</name>
    <name type="synonym">Cerasus avium</name>
    <dbReference type="NCBI Taxonomy" id="42229"/>
    <lineage>
        <taxon>Eukaryota</taxon>
        <taxon>Viridiplantae</taxon>
        <taxon>Streptophyta</taxon>
        <taxon>Embryophyta</taxon>
        <taxon>Tracheophyta</taxon>
        <taxon>Spermatophyta</taxon>
        <taxon>Magnoliopsida</taxon>
        <taxon>eudicotyledons</taxon>
        <taxon>Gunneridae</taxon>
        <taxon>Pentapetalae</taxon>
        <taxon>rosids</taxon>
        <taxon>fabids</taxon>
        <taxon>Rosales</taxon>
        <taxon>Rosaceae</taxon>
        <taxon>Amygdaloideae</taxon>
        <taxon>Amygdaleae</taxon>
        <taxon>Prunus</taxon>
    </lineage>
</organism>
<dbReference type="RefSeq" id="XP_021807901.1">
    <property type="nucleotide sequence ID" value="XM_021952209.1"/>
</dbReference>
<accession>A0A6P5S369</accession>
<reference evidence="2" key="1">
    <citation type="submission" date="2025-08" db="UniProtKB">
        <authorList>
            <consortium name="RefSeq"/>
        </authorList>
    </citation>
    <scope>IDENTIFICATION</scope>
</reference>
<protein>
    <submittedName>
        <fullName evidence="2">Uncharacterized protein LOC110751703</fullName>
    </submittedName>
</protein>
<gene>
    <name evidence="2" type="primary">LOC110751703</name>
</gene>
<dbReference type="Proteomes" id="UP000515124">
    <property type="component" value="Unplaced"/>
</dbReference>
<dbReference type="GeneID" id="110751703"/>